<reference evidence="6" key="1">
    <citation type="submission" date="2021-01" db="EMBL/GenBank/DDBJ databases">
        <title>Whole genome shotgun sequence of Actinoplanes ferrugineus NBRC 15555.</title>
        <authorList>
            <person name="Komaki H."/>
            <person name="Tamura T."/>
        </authorList>
    </citation>
    <scope>NUCLEOTIDE SEQUENCE</scope>
    <source>
        <strain evidence="6">NBRC 15555</strain>
    </source>
</reference>
<accession>A0A919J5Y8</accession>
<feature type="region of interest" description="Disordered" evidence="3">
    <location>
        <begin position="240"/>
        <end position="271"/>
    </location>
</feature>
<evidence type="ECO:0000256" key="3">
    <source>
        <dbReference type="SAM" id="MobiDB-lite"/>
    </source>
</evidence>
<keyword evidence="4" id="KW-1133">Transmembrane helix</keyword>
<dbReference type="AlphaFoldDB" id="A0A919J5Y8"/>
<sequence length="412" mass="44578">MGDLLINLLASVIAGTAVWLAGFLLRRRRLSRERAFFGLTAGASCLLVVSRHASSPREFSVHRRDVAALVELASIARECGARADRVGENQPAGEIGRLTEFCVGGPGGASPRSATHVRTILRGVTYRVFDEGERRMSFIVGGTEYTLSPRTSYVLLARFWGPAGGHPVFFLGGLSAGSNLAGARYLAGHHADLARTYGADRPFALVLRIVEPAAYGTDFTELAADVSDVAFRPGPVIELPAPPDPHSMSAMSPTEAARRPEPTSRRAGPQDAPAVADILIRSRRATESIPAPVHSEAEIRDWVAAVVVPDREVWLTEDHTGRPVAVLVLDDDWIDQLYVDPAATRRGLGSRLLELAKSRRPAGLQLWTFATNTAAQRFYLRHGFTEAETTDGSGNEEKAPDIRFVWAPTADS</sequence>
<proteinExistence type="predicted"/>
<evidence type="ECO:0000256" key="4">
    <source>
        <dbReference type="SAM" id="Phobius"/>
    </source>
</evidence>
<keyword evidence="4" id="KW-0472">Membrane</keyword>
<dbReference type="Pfam" id="PF13508">
    <property type="entry name" value="Acetyltransf_7"/>
    <property type="match status" value="1"/>
</dbReference>
<dbReference type="EMBL" id="BOMM01000057">
    <property type="protein sequence ID" value="GIE14648.1"/>
    <property type="molecule type" value="Genomic_DNA"/>
</dbReference>
<comment type="caution">
    <text evidence="6">The sequence shown here is derived from an EMBL/GenBank/DDBJ whole genome shotgun (WGS) entry which is preliminary data.</text>
</comment>
<keyword evidence="7" id="KW-1185">Reference proteome</keyword>
<dbReference type="InterPro" id="IPR000182">
    <property type="entry name" value="GNAT_dom"/>
</dbReference>
<dbReference type="CDD" id="cd04301">
    <property type="entry name" value="NAT_SF"/>
    <property type="match status" value="1"/>
</dbReference>
<dbReference type="RefSeq" id="WP_203821051.1">
    <property type="nucleotide sequence ID" value="NZ_BAAABP010000017.1"/>
</dbReference>
<dbReference type="SUPFAM" id="SSF55729">
    <property type="entry name" value="Acyl-CoA N-acyltransferases (Nat)"/>
    <property type="match status" value="1"/>
</dbReference>
<keyword evidence="4" id="KW-0812">Transmembrane</keyword>
<evidence type="ECO:0000313" key="7">
    <source>
        <dbReference type="Proteomes" id="UP000598174"/>
    </source>
</evidence>
<name>A0A919J5Y8_9ACTN</name>
<evidence type="ECO:0000313" key="6">
    <source>
        <dbReference type="EMBL" id="GIE14648.1"/>
    </source>
</evidence>
<evidence type="ECO:0000259" key="5">
    <source>
        <dbReference type="PROSITE" id="PS51186"/>
    </source>
</evidence>
<dbReference type="Gene3D" id="3.40.630.30">
    <property type="match status" value="1"/>
</dbReference>
<dbReference type="PANTHER" id="PTHR43877">
    <property type="entry name" value="AMINOALKYLPHOSPHONATE N-ACETYLTRANSFERASE-RELATED-RELATED"/>
    <property type="match status" value="1"/>
</dbReference>
<gene>
    <name evidence="6" type="ORF">Afe05nite_64880</name>
</gene>
<dbReference type="GO" id="GO:0016747">
    <property type="term" value="F:acyltransferase activity, transferring groups other than amino-acyl groups"/>
    <property type="evidence" value="ECO:0007669"/>
    <property type="project" value="InterPro"/>
</dbReference>
<dbReference type="InterPro" id="IPR050832">
    <property type="entry name" value="Bact_Acetyltransf"/>
</dbReference>
<dbReference type="InterPro" id="IPR016181">
    <property type="entry name" value="Acyl_CoA_acyltransferase"/>
</dbReference>
<dbReference type="PROSITE" id="PS51186">
    <property type="entry name" value="GNAT"/>
    <property type="match status" value="1"/>
</dbReference>
<dbReference type="Proteomes" id="UP000598174">
    <property type="component" value="Unassembled WGS sequence"/>
</dbReference>
<feature type="domain" description="N-acetyltransferase" evidence="5">
    <location>
        <begin position="262"/>
        <end position="411"/>
    </location>
</feature>
<organism evidence="6 7">
    <name type="scientific">Paractinoplanes ferrugineus</name>
    <dbReference type="NCBI Taxonomy" id="113564"/>
    <lineage>
        <taxon>Bacteria</taxon>
        <taxon>Bacillati</taxon>
        <taxon>Actinomycetota</taxon>
        <taxon>Actinomycetes</taxon>
        <taxon>Micromonosporales</taxon>
        <taxon>Micromonosporaceae</taxon>
        <taxon>Paractinoplanes</taxon>
    </lineage>
</organism>
<feature type="transmembrane region" description="Helical" evidence="4">
    <location>
        <begin position="6"/>
        <end position="24"/>
    </location>
</feature>
<protein>
    <recommendedName>
        <fullName evidence="5">N-acetyltransferase domain-containing protein</fullName>
    </recommendedName>
</protein>
<keyword evidence="1" id="KW-0808">Transferase</keyword>
<evidence type="ECO:0000256" key="2">
    <source>
        <dbReference type="ARBA" id="ARBA00023315"/>
    </source>
</evidence>
<evidence type="ECO:0000256" key="1">
    <source>
        <dbReference type="ARBA" id="ARBA00022679"/>
    </source>
</evidence>
<feature type="transmembrane region" description="Helical" evidence="4">
    <location>
        <begin position="36"/>
        <end position="54"/>
    </location>
</feature>
<keyword evidence="2" id="KW-0012">Acyltransferase</keyword>